<name>K1XHD4_9BACT</name>
<gene>
    <name evidence="2" type="primary">rpoS</name>
    <name evidence="2" type="ORF">ACD_80C00180G0010</name>
</gene>
<dbReference type="Gene3D" id="1.10.10.10">
    <property type="entry name" value="Winged helix-like DNA-binding domain superfamily/Winged helix DNA-binding domain"/>
    <property type="match status" value="1"/>
</dbReference>
<dbReference type="GO" id="GO:0006352">
    <property type="term" value="P:DNA-templated transcription initiation"/>
    <property type="evidence" value="ECO:0007669"/>
    <property type="project" value="InterPro"/>
</dbReference>
<dbReference type="SUPFAM" id="SSF88659">
    <property type="entry name" value="Sigma3 and sigma4 domains of RNA polymerase sigma factors"/>
    <property type="match status" value="1"/>
</dbReference>
<dbReference type="InterPro" id="IPR007630">
    <property type="entry name" value="RNA_pol_sigma70_r4"/>
</dbReference>
<dbReference type="InterPro" id="IPR013324">
    <property type="entry name" value="RNA_pol_sigma_r3/r4-like"/>
</dbReference>
<accession>K1XHD4</accession>
<dbReference type="GO" id="GO:0003700">
    <property type="term" value="F:DNA-binding transcription factor activity"/>
    <property type="evidence" value="ECO:0007669"/>
    <property type="project" value="InterPro"/>
</dbReference>
<feature type="domain" description="RNA polymerase sigma-70 region 4" evidence="1">
    <location>
        <begin position="30"/>
        <end position="76"/>
    </location>
</feature>
<dbReference type="PANTHER" id="PTHR30603">
    <property type="entry name" value="RNA POLYMERASE SIGMA FACTOR RPO"/>
    <property type="match status" value="1"/>
</dbReference>
<dbReference type="InterPro" id="IPR050239">
    <property type="entry name" value="Sigma-70_RNA_pol_init_factors"/>
</dbReference>
<comment type="caution">
    <text evidence="2">The sequence shown here is derived from an EMBL/GenBank/DDBJ whole genome shotgun (WGS) entry which is preliminary data.</text>
</comment>
<dbReference type="Pfam" id="PF04545">
    <property type="entry name" value="Sigma70_r4"/>
    <property type="match status" value="1"/>
</dbReference>
<dbReference type="PANTHER" id="PTHR30603:SF4">
    <property type="entry name" value="RNA POLYMERASE SIGMA FACTOR SIGE, CHLOROPLASTIC_MITOCHONDRIAL"/>
    <property type="match status" value="1"/>
</dbReference>
<dbReference type="EMBL" id="AMFJ01036187">
    <property type="protein sequence ID" value="EKD24636.1"/>
    <property type="molecule type" value="Genomic_DNA"/>
</dbReference>
<dbReference type="InterPro" id="IPR036388">
    <property type="entry name" value="WH-like_DNA-bd_sf"/>
</dbReference>
<sequence>MNFNVKMDDKKLKVDIEKTNLKDILIYCKPKERLVLMKKFGLDGSKETPLQRIGKEYSLTRERIRQIETQALMRFRRLIVGNDTYMEVLQEAKKILDVHGGLLLEDILISKLVNKNIFKFSKQELKLILVSDFDVTYLKRNKYLNKAFYLEPLYEDLLTKMVLTISSYFEKRAKSQDLYEFIGWMKENFAKDYKDVHYMKNDLFYVNFFDSIREINVFDGKVGLPTFADVNPKTIKLKILYTMRRINKPVHYQELPSKIMERFPAKAIKINTVHNELVKNNDLFVNLGLGIYGLKERWYEGGMVKEILVRIFERNDRAMNVKELCKEMLKEKMVSPNTVMLNLQKYKDLFKRVEKGVYELVKSSKK</sequence>
<protein>
    <submittedName>
        <fullName evidence="2">RNA polymerase, sigma S (Sigma 38) factor</fullName>
    </submittedName>
</protein>
<evidence type="ECO:0000259" key="1">
    <source>
        <dbReference type="Pfam" id="PF04545"/>
    </source>
</evidence>
<evidence type="ECO:0000313" key="2">
    <source>
        <dbReference type="EMBL" id="EKD24636.1"/>
    </source>
</evidence>
<reference evidence="2" key="1">
    <citation type="journal article" date="2012" name="Science">
        <title>Fermentation, hydrogen, and sulfur metabolism in multiple uncultivated bacterial phyla.</title>
        <authorList>
            <person name="Wrighton K.C."/>
            <person name="Thomas B.C."/>
            <person name="Sharon I."/>
            <person name="Miller C.S."/>
            <person name="Castelle C.J."/>
            <person name="VerBerkmoes N.C."/>
            <person name="Wilkins M.J."/>
            <person name="Hettich R.L."/>
            <person name="Lipton M.S."/>
            <person name="Williams K.H."/>
            <person name="Long P.E."/>
            <person name="Banfield J.F."/>
        </authorList>
    </citation>
    <scope>NUCLEOTIDE SEQUENCE [LARGE SCALE GENOMIC DNA]</scope>
</reference>
<dbReference type="AlphaFoldDB" id="K1XHD4"/>
<dbReference type="PRINTS" id="PR00046">
    <property type="entry name" value="SIGMA70FCT"/>
</dbReference>
<proteinExistence type="predicted"/>
<dbReference type="InterPro" id="IPR000943">
    <property type="entry name" value="RNA_pol_sigma70"/>
</dbReference>
<organism evidence="2">
    <name type="scientific">uncultured bacterium</name>
    <name type="common">gcode 4</name>
    <dbReference type="NCBI Taxonomy" id="1234023"/>
    <lineage>
        <taxon>Bacteria</taxon>
        <taxon>environmental samples</taxon>
    </lineage>
</organism>